<dbReference type="Proteomes" id="UP000828924">
    <property type="component" value="Chromosome"/>
</dbReference>
<evidence type="ECO:0000259" key="1">
    <source>
        <dbReference type="PROSITE" id="PS50075"/>
    </source>
</evidence>
<dbReference type="InterPro" id="IPR009081">
    <property type="entry name" value="PP-bd_ACP"/>
</dbReference>
<evidence type="ECO:0000313" key="3">
    <source>
        <dbReference type="Proteomes" id="UP000828924"/>
    </source>
</evidence>
<dbReference type="Gene3D" id="1.10.1200.10">
    <property type="entry name" value="ACP-like"/>
    <property type="match status" value="1"/>
</dbReference>
<protein>
    <recommendedName>
        <fullName evidence="1">Carrier domain-containing protein</fullName>
    </recommendedName>
</protein>
<dbReference type="EMBL" id="CP071872">
    <property type="protein sequence ID" value="UNM14788.1"/>
    <property type="molecule type" value="Genomic_DNA"/>
</dbReference>
<proteinExistence type="predicted"/>
<organism evidence="2 3">
    <name type="scientific">Streptomyces formicae</name>
    <dbReference type="NCBI Taxonomy" id="1616117"/>
    <lineage>
        <taxon>Bacteria</taxon>
        <taxon>Bacillati</taxon>
        <taxon>Actinomycetota</taxon>
        <taxon>Actinomycetes</taxon>
        <taxon>Kitasatosporales</taxon>
        <taxon>Streptomycetaceae</taxon>
        <taxon>Streptomyces</taxon>
    </lineage>
</organism>
<sequence>MTPASPQTHDATEMVRRAVLSVLPELSDSELDPHSDLIALGANSLDRVDLVLNLEVELGAKLPIERVAAARTIGQLIEIVRAHERRH</sequence>
<dbReference type="InterPro" id="IPR036736">
    <property type="entry name" value="ACP-like_sf"/>
</dbReference>
<keyword evidence="3" id="KW-1185">Reference proteome</keyword>
<feature type="domain" description="Carrier" evidence="1">
    <location>
        <begin position="9"/>
        <end position="84"/>
    </location>
</feature>
<dbReference type="SUPFAM" id="SSF47336">
    <property type="entry name" value="ACP-like"/>
    <property type="match status" value="1"/>
</dbReference>
<accession>A0ABY3WQ71</accession>
<name>A0ABY3WQ71_9ACTN</name>
<dbReference type="PROSITE" id="PS50075">
    <property type="entry name" value="CARRIER"/>
    <property type="match status" value="1"/>
</dbReference>
<dbReference type="Pfam" id="PF00550">
    <property type="entry name" value="PP-binding"/>
    <property type="match status" value="1"/>
</dbReference>
<reference evidence="2 3" key="1">
    <citation type="submission" date="2021-03" db="EMBL/GenBank/DDBJ databases">
        <title>Complete genome of Streptomyces formicae strain 1H-GS9 (DSM 100524).</title>
        <authorList>
            <person name="Atanasov K.E."/>
            <person name="Altabella T."/>
            <person name="Ferrer A."/>
        </authorList>
    </citation>
    <scope>NUCLEOTIDE SEQUENCE [LARGE SCALE GENOMIC DNA]</scope>
    <source>
        <strain evidence="2 3">1H-GS9</strain>
    </source>
</reference>
<dbReference type="RefSeq" id="WP_242335195.1">
    <property type="nucleotide sequence ID" value="NZ_CP071872.1"/>
</dbReference>
<evidence type="ECO:0000313" key="2">
    <source>
        <dbReference type="EMBL" id="UNM14788.1"/>
    </source>
</evidence>
<gene>
    <name evidence="2" type="ORF">J4032_27950</name>
</gene>